<comment type="caution">
    <text evidence="2">The sequence shown here is derived from an EMBL/GenBank/DDBJ whole genome shotgun (WGS) entry which is preliminary data.</text>
</comment>
<dbReference type="PANTHER" id="PTHR33112:SF16">
    <property type="entry name" value="HETEROKARYON INCOMPATIBILITY DOMAIN-CONTAINING PROTEIN"/>
    <property type="match status" value="1"/>
</dbReference>
<dbReference type="Pfam" id="PF06985">
    <property type="entry name" value="HET"/>
    <property type="match status" value="1"/>
</dbReference>
<feature type="domain" description="Heterokaryon incompatibility" evidence="1">
    <location>
        <begin position="254"/>
        <end position="425"/>
    </location>
</feature>
<dbReference type="PANTHER" id="PTHR33112">
    <property type="entry name" value="DOMAIN PROTEIN, PUTATIVE-RELATED"/>
    <property type="match status" value="1"/>
</dbReference>
<gene>
    <name evidence="2" type="ORF">TRIATDRAFT_280362</name>
</gene>
<protein>
    <recommendedName>
        <fullName evidence="1">Heterokaryon incompatibility domain-containing protein</fullName>
    </recommendedName>
</protein>
<name>G9NHT5_HYPAI</name>
<dbReference type="EMBL" id="ABDG02000015">
    <property type="protein sequence ID" value="EHK49818.1"/>
    <property type="molecule type" value="Genomic_DNA"/>
</dbReference>
<dbReference type="AlphaFoldDB" id="G9NHT5"/>
<evidence type="ECO:0000259" key="1">
    <source>
        <dbReference type="Pfam" id="PF06985"/>
    </source>
</evidence>
<evidence type="ECO:0000313" key="2">
    <source>
        <dbReference type="EMBL" id="EHK49818.1"/>
    </source>
</evidence>
<dbReference type="STRING" id="452589.G9NHT5"/>
<keyword evidence="3" id="KW-1185">Reference proteome</keyword>
<sequence>MNSSNDNKLNENMDNNNEVLFLDQPCEYCKVLELDDTQHGGIIQEIEGGKRFVQFKNPVNRESNWEYQLSLGYRRVDTLPGLPNIAATAQTCAFCRMLRSDLSSSYKNLLRPRFKDIYGTGHEKAQENNAVKDAKIVITDINYLFDDPHYALPKKWEDDDDYAAPRRLNHSSCNDWLNLLIVFVMIDWEEYSLQYRISADACGKSLCDASDSAQSTYLPTRLIDVGANNATKLRLIISKDEEVGQETDPVKKRYLTLSYCWGSKAESEKQLKTTANSLNKRLSQINVNEMPQTVADAVHACRALGIRYLWVDVLCIIQGDDDDWARESFQMANVYSNSFLTLCNLQGSSCSGGFLKTKSSRPTLKINFHSKLDTSISGVIHIRMQDPAVLIPKWRTHNLLGTSGRQSLSNMQHSPWNTRGWTFQEALLSPRTVFFEEQIFSYAWGDQHIFADGFRYLGEPFLSNVLEPCSGGYKLKLVSQEYIAPSWSWARQPDPVRWIANITSTEFGDGVFFPEYTLLNAGVVAADKSNPYGRVSSAYLELEAKLLRMPLCDNGKAKFVQSETTVSSYKSLSLGLNSVLLSPSGGYIANFQLDWYCPALALSSYPKEPVEQMRMVLISSLKRKTWSVSQPWEENCLGLLLLPTGNEREFIRVGIWCYDPRENKGNKQWESIQPQSIRIV</sequence>
<dbReference type="InterPro" id="IPR010730">
    <property type="entry name" value="HET"/>
</dbReference>
<dbReference type="Proteomes" id="UP000005426">
    <property type="component" value="Unassembled WGS sequence"/>
</dbReference>
<accession>G9NHT5</accession>
<proteinExistence type="predicted"/>
<evidence type="ECO:0000313" key="3">
    <source>
        <dbReference type="Proteomes" id="UP000005426"/>
    </source>
</evidence>
<dbReference type="eggNOG" id="ENOG502RV3D">
    <property type="taxonomic scope" value="Eukaryota"/>
</dbReference>
<dbReference type="OMA" id="GHIRTEY"/>
<organism evidence="2 3">
    <name type="scientific">Hypocrea atroviridis (strain ATCC 20476 / IMI 206040)</name>
    <name type="common">Trichoderma atroviride</name>
    <dbReference type="NCBI Taxonomy" id="452589"/>
    <lineage>
        <taxon>Eukaryota</taxon>
        <taxon>Fungi</taxon>
        <taxon>Dikarya</taxon>
        <taxon>Ascomycota</taxon>
        <taxon>Pezizomycotina</taxon>
        <taxon>Sordariomycetes</taxon>
        <taxon>Hypocreomycetidae</taxon>
        <taxon>Hypocreales</taxon>
        <taxon>Hypocreaceae</taxon>
        <taxon>Trichoderma</taxon>
    </lineage>
</organism>
<reference evidence="2 3" key="1">
    <citation type="journal article" date="2011" name="Genome Biol.">
        <title>Comparative genome sequence analysis underscores mycoparasitism as the ancestral life style of Trichoderma.</title>
        <authorList>
            <person name="Kubicek C.P."/>
            <person name="Herrera-Estrella A."/>
            <person name="Seidl-Seiboth V."/>
            <person name="Martinez D.A."/>
            <person name="Druzhinina I.S."/>
            <person name="Thon M."/>
            <person name="Zeilinger S."/>
            <person name="Casas-Flores S."/>
            <person name="Horwitz B.A."/>
            <person name="Mukherjee P.K."/>
            <person name="Mukherjee M."/>
            <person name="Kredics L."/>
            <person name="Alcaraz L.D."/>
            <person name="Aerts A."/>
            <person name="Antal Z."/>
            <person name="Atanasova L."/>
            <person name="Cervantes-Badillo M.G."/>
            <person name="Challacombe J."/>
            <person name="Chertkov O."/>
            <person name="McCluskey K."/>
            <person name="Coulpier F."/>
            <person name="Deshpande N."/>
            <person name="von Doehren H."/>
            <person name="Ebbole D.J."/>
            <person name="Esquivel-Naranjo E.U."/>
            <person name="Fekete E."/>
            <person name="Flipphi M."/>
            <person name="Glaser F."/>
            <person name="Gomez-Rodriguez E.Y."/>
            <person name="Gruber S."/>
            <person name="Han C."/>
            <person name="Henrissat B."/>
            <person name="Hermosa R."/>
            <person name="Hernandez-Onate M."/>
            <person name="Karaffa L."/>
            <person name="Kosti I."/>
            <person name="Le Crom S."/>
            <person name="Lindquist E."/>
            <person name="Lucas S."/>
            <person name="Luebeck M."/>
            <person name="Luebeck P.S."/>
            <person name="Margeot A."/>
            <person name="Metz B."/>
            <person name="Misra M."/>
            <person name="Nevalainen H."/>
            <person name="Omann M."/>
            <person name="Packer N."/>
            <person name="Perrone G."/>
            <person name="Uresti-Rivera E.E."/>
            <person name="Salamov A."/>
            <person name="Schmoll M."/>
            <person name="Seiboth B."/>
            <person name="Shapiro H."/>
            <person name="Sukno S."/>
            <person name="Tamayo-Ramos J.A."/>
            <person name="Tisch D."/>
            <person name="Wiest A."/>
            <person name="Wilkinson H.H."/>
            <person name="Zhang M."/>
            <person name="Coutinho P.M."/>
            <person name="Kenerley C.M."/>
            <person name="Monte E."/>
            <person name="Baker S.E."/>
            <person name="Grigoriev I.V."/>
        </authorList>
    </citation>
    <scope>NUCLEOTIDE SEQUENCE [LARGE SCALE GENOMIC DNA]</scope>
    <source>
        <strain evidence="3">ATCC 20476 / IMI 206040</strain>
    </source>
</reference>
<dbReference type="OrthoDB" id="2958217at2759"/>
<dbReference type="HOGENOM" id="CLU_002639_9_1_1"/>